<feature type="transmembrane region" description="Helical" evidence="7">
    <location>
        <begin position="105"/>
        <end position="126"/>
    </location>
</feature>
<proteinExistence type="inferred from homology"/>
<dbReference type="InterPro" id="IPR050925">
    <property type="entry name" value="Rhomboid_protease_S54"/>
</dbReference>
<dbReference type="PANTHER" id="PTHR43731:SF14">
    <property type="entry name" value="PRESENILIN-ASSOCIATED RHOMBOID-LIKE PROTEIN, MITOCHONDRIAL"/>
    <property type="match status" value="1"/>
</dbReference>
<evidence type="ECO:0000259" key="8">
    <source>
        <dbReference type="Pfam" id="PF01694"/>
    </source>
</evidence>
<comment type="similarity">
    <text evidence="2">Belongs to the peptidase S54 family.</text>
</comment>
<dbReference type="Proteomes" id="UP000410049">
    <property type="component" value="Unassembled WGS sequence"/>
</dbReference>
<evidence type="ECO:0000256" key="7">
    <source>
        <dbReference type="SAM" id="Phobius"/>
    </source>
</evidence>
<accession>A0A5M9ZIR2</accession>
<organism evidence="9 10">
    <name type="scientific">Bifidobacterium myosotis</name>
    <dbReference type="NCBI Taxonomy" id="1630166"/>
    <lineage>
        <taxon>Bacteria</taxon>
        <taxon>Bacillati</taxon>
        <taxon>Actinomycetota</taxon>
        <taxon>Actinomycetes</taxon>
        <taxon>Bifidobacteriales</taxon>
        <taxon>Bifidobacteriaceae</taxon>
        <taxon>Bifidobacterium</taxon>
    </lineage>
</organism>
<comment type="caution">
    <text evidence="9">The sequence shown here is derived from an EMBL/GenBank/DDBJ whole genome shotgun (WGS) entry which is preliminary data.</text>
</comment>
<keyword evidence="9" id="KW-0645">Protease</keyword>
<feature type="transmembrane region" description="Helical" evidence="7">
    <location>
        <begin position="190"/>
        <end position="208"/>
    </location>
</feature>
<evidence type="ECO:0000256" key="3">
    <source>
        <dbReference type="ARBA" id="ARBA00022692"/>
    </source>
</evidence>
<keyword evidence="4" id="KW-0378">Hydrolase</keyword>
<evidence type="ECO:0000256" key="2">
    <source>
        <dbReference type="ARBA" id="ARBA00009045"/>
    </source>
</evidence>
<name>A0A5M9ZIR2_9BIFI</name>
<evidence type="ECO:0000313" key="9">
    <source>
        <dbReference type="EMBL" id="KAA8827507.1"/>
    </source>
</evidence>
<evidence type="ECO:0000256" key="6">
    <source>
        <dbReference type="ARBA" id="ARBA00023136"/>
    </source>
</evidence>
<feature type="transmembrane region" description="Helical" evidence="7">
    <location>
        <begin position="132"/>
        <end position="154"/>
    </location>
</feature>
<feature type="transmembrane region" description="Helical" evidence="7">
    <location>
        <begin position="20"/>
        <end position="45"/>
    </location>
</feature>
<evidence type="ECO:0000256" key="5">
    <source>
        <dbReference type="ARBA" id="ARBA00022989"/>
    </source>
</evidence>
<evidence type="ECO:0000256" key="4">
    <source>
        <dbReference type="ARBA" id="ARBA00022801"/>
    </source>
</evidence>
<dbReference type="SUPFAM" id="SSF144091">
    <property type="entry name" value="Rhomboid-like"/>
    <property type="match status" value="1"/>
</dbReference>
<gene>
    <name evidence="9" type="ORF">EMO91_08890</name>
</gene>
<protein>
    <submittedName>
        <fullName evidence="9">Rhomboid family intramembrane serine protease</fullName>
    </submittedName>
</protein>
<keyword evidence="3 7" id="KW-0812">Transmembrane</keyword>
<feature type="transmembrane region" description="Helical" evidence="7">
    <location>
        <begin position="220"/>
        <end position="241"/>
    </location>
</feature>
<keyword evidence="6 7" id="KW-0472">Membrane</keyword>
<sequence length="251" mass="27846">MRMPTKQQIRYQWERGGPVVTWVLIAVCVAIWLVEVLVGFLSPVLQNLLIVRGMVAPATMVREPWTIVTSMFLHAPNSILHILFNMLSLYSVGPVLERLMGHWRFLGLYMISGLGGALGLMVWGVFAPGGQGWQSAAYGASGALFGLFAALLVVYRRIGADIRSMMVWMVVNFALPFVVGGVAWQAHVGGFVVGGLLTWLLTAGLKPWRGKSLAWRMQVYGWFVTILVVALILLCDTANPYGWLRFGYLFQ</sequence>
<feature type="transmembrane region" description="Helical" evidence="7">
    <location>
        <begin position="166"/>
        <end position="184"/>
    </location>
</feature>
<dbReference type="RefSeq" id="WP_150379622.1">
    <property type="nucleotide sequence ID" value="NZ_RZUH01000006.1"/>
</dbReference>
<keyword evidence="5 7" id="KW-1133">Transmembrane helix</keyword>
<dbReference type="InterPro" id="IPR035952">
    <property type="entry name" value="Rhomboid-like_sf"/>
</dbReference>
<dbReference type="Gene3D" id="1.20.1540.10">
    <property type="entry name" value="Rhomboid-like"/>
    <property type="match status" value="1"/>
</dbReference>
<comment type="subcellular location">
    <subcellularLocation>
        <location evidence="1">Membrane</location>
        <topology evidence="1">Multi-pass membrane protein</topology>
    </subcellularLocation>
</comment>
<feature type="transmembrane region" description="Helical" evidence="7">
    <location>
        <begin position="65"/>
        <end position="84"/>
    </location>
</feature>
<dbReference type="GO" id="GO:0016020">
    <property type="term" value="C:membrane"/>
    <property type="evidence" value="ECO:0007669"/>
    <property type="project" value="UniProtKB-SubCell"/>
</dbReference>
<evidence type="ECO:0000313" key="10">
    <source>
        <dbReference type="Proteomes" id="UP000410049"/>
    </source>
</evidence>
<dbReference type="EMBL" id="RZUH01000006">
    <property type="protein sequence ID" value="KAA8827507.1"/>
    <property type="molecule type" value="Genomic_DNA"/>
</dbReference>
<dbReference type="PANTHER" id="PTHR43731">
    <property type="entry name" value="RHOMBOID PROTEASE"/>
    <property type="match status" value="1"/>
</dbReference>
<evidence type="ECO:0000256" key="1">
    <source>
        <dbReference type="ARBA" id="ARBA00004141"/>
    </source>
</evidence>
<dbReference type="InterPro" id="IPR022764">
    <property type="entry name" value="Peptidase_S54_rhomboid_dom"/>
</dbReference>
<feature type="domain" description="Peptidase S54 rhomboid" evidence="8">
    <location>
        <begin position="62"/>
        <end position="202"/>
    </location>
</feature>
<reference evidence="9 10" key="1">
    <citation type="journal article" date="2019" name="Syst. Appl. Microbiol.">
        <title>Characterization of Bifidobacterium species in feaces of the Egyptian fruit bat: Description of B. vespertilionis sp. nov. and B. rousetti sp. nov.</title>
        <authorList>
            <person name="Modesto M."/>
            <person name="Satti M."/>
            <person name="Watanabe K."/>
            <person name="Puglisi E."/>
            <person name="Morelli L."/>
            <person name="Huang C.-H."/>
            <person name="Liou J.-S."/>
            <person name="Miyashita M."/>
            <person name="Tamura T."/>
            <person name="Saito S."/>
            <person name="Mori K."/>
            <person name="Huang L."/>
            <person name="Sciavilla P."/>
            <person name="Sandri C."/>
            <person name="Spiezio C."/>
            <person name="Vitali F."/>
            <person name="Cavalieri D."/>
            <person name="Perpetuini G."/>
            <person name="Tofalo R."/>
            <person name="Bonetti A."/>
            <person name="Arita M."/>
            <person name="Mattarelli P."/>
        </authorList>
    </citation>
    <scope>NUCLEOTIDE SEQUENCE [LARGE SCALE GENOMIC DNA]</scope>
    <source>
        <strain evidence="9 10">RST17</strain>
    </source>
</reference>
<dbReference type="AlphaFoldDB" id="A0A5M9ZIR2"/>
<dbReference type="Pfam" id="PF01694">
    <property type="entry name" value="Rhomboid"/>
    <property type="match status" value="1"/>
</dbReference>
<dbReference type="GO" id="GO:0006508">
    <property type="term" value="P:proteolysis"/>
    <property type="evidence" value="ECO:0007669"/>
    <property type="project" value="UniProtKB-KW"/>
</dbReference>
<dbReference type="GO" id="GO:0004252">
    <property type="term" value="F:serine-type endopeptidase activity"/>
    <property type="evidence" value="ECO:0007669"/>
    <property type="project" value="InterPro"/>
</dbReference>